<reference evidence="1" key="1">
    <citation type="journal article" date="2021" name="Proc. Natl. Acad. Sci. U.S.A.">
        <title>A Catalog of Tens of Thousands of Viruses from Human Metagenomes Reveals Hidden Associations with Chronic Diseases.</title>
        <authorList>
            <person name="Tisza M.J."/>
            <person name="Buck C.B."/>
        </authorList>
    </citation>
    <scope>NUCLEOTIDE SEQUENCE</scope>
    <source>
        <strain evidence="1">CtD2Q91</strain>
    </source>
</reference>
<dbReference type="GO" id="GO:0003677">
    <property type="term" value="F:DNA binding"/>
    <property type="evidence" value="ECO:0007669"/>
    <property type="project" value="InterPro"/>
</dbReference>
<dbReference type="InterPro" id="IPR010982">
    <property type="entry name" value="Lambda_DNA-bd_dom_sf"/>
</dbReference>
<evidence type="ECO:0000313" key="1">
    <source>
        <dbReference type="EMBL" id="DAE08490.1"/>
    </source>
</evidence>
<organism evidence="1">
    <name type="scientific">Siphoviridae sp. ctD2Q91</name>
    <dbReference type="NCBI Taxonomy" id="2825383"/>
    <lineage>
        <taxon>Viruses</taxon>
        <taxon>Duplodnaviria</taxon>
        <taxon>Heunggongvirae</taxon>
        <taxon>Uroviricota</taxon>
        <taxon>Caudoviricetes</taxon>
    </lineage>
</organism>
<protein>
    <submittedName>
        <fullName evidence="1">Repressor protein</fullName>
    </submittedName>
</protein>
<accession>A0A8S5PNQ4</accession>
<proteinExistence type="predicted"/>
<name>A0A8S5PNQ4_9CAUD</name>
<dbReference type="Gene3D" id="1.10.260.40">
    <property type="entry name" value="lambda repressor-like DNA-binding domains"/>
    <property type="match status" value="1"/>
</dbReference>
<dbReference type="EMBL" id="BK015471">
    <property type="protein sequence ID" value="DAE08490.1"/>
    <property type="molecule type" value="Genomic_DNA"/>
</dbReference>
<sequence>MQTDIFVQNVEKYCRIKGVKPTVACDESGAGRELLSKLKNKGVIPSVERTQLLAQYLGCTVSDLLGEKATSSPPSEDDELLQKISTLAPERRKQAEEYLDFLITQQGNQ</sequence>
<dbReference type="SUPFAM" id="SSF47413">
    <property type="entry name" value="lambda repressor-like DNA-binding domains"/>
    <property type="match status" value="1"/>
</dbReference>